<sequence>MNSQSMDGSFTLSSELPQVSQLRQALDQRELGRALMELITELYPLCRSLTGNGVRQTLSIIGRNVPLQIHEVPSGTQVFDWNVPKEWNITDAYIKNAKGERVVDFRKSNLHVWGYSIPVRATLSLADLKPHLYTLPEHPDWVPLRTSYYKPDWGFSLSHNQYLSLDDGEYEVCIDSTLADGHLTYGEYYLPGDQPDEVLISTHVCHPSMCNDNLSGIAISCFLARALTESSRRYSYRFLFIPVQIGSITWLARNEAIVPRIKHGLVLTALGDAGFSTYKKSRQGTAEIDRAAVHVLRHSGLPHEVLDFYPHGYDERQYCSPGFNLPVGNLRRAPSGRFPEYHTSADNLQCVKPESLSDSYVKCLDILSILEANKTYQNLNPKCEPQLGKRGLYRMTSDLNGVGKVKELPVLWVLNQSDGMHSLLDIAEMSGFSFDEIKQAADSLTACGLVKVHE</sequence>
<dbReference type="SUPFAM" id="SSF53187">
    <property type="entry name" value="Zn-dependent exopeptidases"/>
    <property type="match status" value="1"/>
</dbReference>
<accession>A0A1W1IAG3</accession>
<gene>
    <name evidence="5" type="ORF">NSJP_3815</name>
</gene>
<dbReference type="Gene3D" id="3.50.30.90">
    <property type="match status" value="1"/>
</dbReference>
<dbReference type="EMBL" id="LT828648">
    <property type="protein sequence ID" value="SLM49982.1"/>
    <property type="molecule type" value="Genomic_DNA"/>
</dbReference>
<feature type="domain" description="DUF2172" evidence="2">
    <location>
        <begin position="86"/>
        <end position="177"/>
    </location>
</feature>
<evidence type="ECO:0000259" key="2">
    <source>
        <dbReference type="Pfam" id="PF09940"/>
    </source>
</evidence>
<feature type="binding site" evidence="1">
    <location>
        <position position="206"/>
    </location>
    <ligand>
        <name>Zn(2+)</name>
        <dbReference type="ChEBI" id="CHEBI:29105"/>
    </ligand>
</feature>
<reference evidence="5 6" key="1">
    <citation type="submission" date="2017-03" db="EMBL/GenBank/DDBJ databases">
        <authorList>
            <person name="Afonso C.L."/>
            <person name="Miller P.J."/>
            <person name="Scott M.A."/>
            <person name="Spackman E."/>
            <person name="Goraichik I."/>
            <person name="Dimitrov K.M."/>
            <person name="Suarez D.L."/>
            <person name="Swayne D.E."/>
        </authorList>
    </citation>
    <scope>NUCLEOTIDE SEQUENCE [LARGE SCALE GENOMIC DNA]</scope>
    <source>
        <strain evidence="5">Genome sequencing of Nitrospira japonica strain NJ11</strain>
    </source>
</reference>
<feature type="domain" description="UCP01524 winged helix-turn-helix" evidence="3">
    <location>
        <begin position="375"/>
        <end position="451"/>
    </location>
</feature>
<dbReference type="InterPro" id="IPR032610">
    <property type="entry name" value="DUF2172"/>
</dbReference>
<name>A0A1W1IAG3_9BACT</name>
<protein>
    <recommendedName>
        <fullName evidence="7">Polysaccharide biosynthesis protein with aminopeptidase-like domain</fullName>
    </recommendedName>
</protein>
<evidence type="ECO:0008006" key="7">
    <source>
        <dbReference type="Google" id="ProtNLM"/>
    </source>
</evidence>
<dbReference type="Gene3D" id="1.10.10.10">
    <property type="entry name" value="Winged helix-like DNA-binding domain superfamily/Winged helix DNA-binding domain"/>
    <property type="match status" value="1"/>
</dbReference>
<feature type="binding site" evidence="1">
    <location>
        <position position="212"/>
    </location>
    <ligand>
        <name>Zn(2+)</name>
        <dbReference type="ChEBI" id="CHEBI:29105"/>
    </ligand>
</feature>
<dbReference type="Gene3D" id="3.40.630.10">
    <property type="entry name" value="Zn peptidases"/>
    <property type="match status" value="1"/>
</dbReference>
<dbReference type="Proteomes" id="UP000192042">
    <property type="component" value="Chromosome I"/>
</dbReference>
<evidence type="ECO:0000313" key="5">
    <source>
        <dbReference type="EMBL" id="SLM49982.1"/>
    </source>
</evidence>
<dbReference type="KEGG" id="nja:NSJP_3815"/>
<dbReference type="InterPro" id="IPR032589">
    <property type="entry name" value="DUF4910"/>
</dbReference>
<evidence type="ECO:0000256" key="1">
    <source>
        <dbReference type="PIRSR" id="PIRSR015244-50"/>
    </source>
</evidence>
<comment type="cofactor">
    <cofactor evidence="1">
        <name>Zn(2+)</name>
        <dbReference type="ChEBI" id="CHEBI:29105"/>
    </cofactor>
    <text evidence="1">Binds 1 zinc ion per subunit.</text>
</comment>
<keyword evidence="1" id="KW-0479">Metal-binding</keyword>
<dbReference type="InterPro" id="IPR032622">
    <property type="entry name" value="UCP01524_HTH"/>
</dbReference>
<dbReference type="GO" id="GO:0046872">
    <property type="term" value="F:metal ion binding"/>
    <property type="evidence" value="ECO:0007669"/>
    <property type="project" value="UniProtKB-KW"/>
</dbReference>
<evidence type="ECO:0000259" key="3">
    <source>
        <dbReference type="Pfam" id="PF16221"/>
    </source>
</evidence>
<organism evidence="5 6">
    <name type="scientific">Nitrospira japonica</name>
    <dbReference type="NCBI Taxonomy" id="1325564"/>
    <lineage>
        <taxon>Bacteria</taxon>
        <taxon>Pseudomonadati</taxon>
        <taxon>Nitrospirota</taxon>
        <taxon>Nitrospiria</taxon>
        <taxon>Nitrospirales</taxon>
        <taxon>Nitrospiraceae</taxon>
        <taxon>Nitrospira</taxon>
    </lineage>
</organism>
<proteinExistence type="predicted"/>
<keyword evidence="6" id="KW-1185">Reference proteome</keyword>
<dbReference type="Pfam" id="PF16254">
    <property type="entry name" value="DUF4910"/>
    <property type="match status" value="1"/>
</dbReference>
<dbReference type="InterPro" id="IPR012353">
    <property type="entry name" value="UCP015244"/>
</dbReference>
<keyword evidence="1" id="KW-0862">Zinc</keyword>
<dbReference type="PIRSF" id="PIRSF015244">
    <property type="entry name" value="UCP015244"/>
    <property type="match status" value="1"/>
</dbReference>
<dbReference type="AlphaFoldDB" id="A0A1W1IAG3"/>
<feature type="binding site" evidence="1">
    <location>
        <position position="342"/>
    </location>
    <ligand>
        <name>Zn(2+)</name>
        <dbReference type="ChEBI" id="CHEBI:29105"/>
    </ligand>
</feature>
<evidence type="ECO:0000259" key="4">
    <source>
        <dbReference type="Pfam" id="PF16254"/>
    </source>
</evidence>
<dbReference type="Pfam" id="PF09940">
    <property type="entry name" value="DUF2172"/>
    <property type="match status" value="1"/>
</dbReference>
<feature type="domain" description="DUF4910" evidence="4">
    <location>
        <begin position="37"/>
        <end position="373"/>
    </location>
</feature>
<dbReference type="InterPro" id="IPR036388">
    <property type="entry name" value="WH-like_DNA-bd_sf"/>
</dbReference>
<dbReference type="STRING" id="1325564.NSJP_3815"/>
<dbReference type="Pfam" id="PF16221">
    <property type="entry name" value="HTH_47"/>
    <property type="match status" value="1"/>
</dbReference>
<evidence type="ECO:0000313" key="6">
    <source>
        <dbReference type="Proteomes" id="UP000192042"/>
    </source>
</evidence>